<name>A0A6A5T5G2_9PLEO</name>
<accession>A0A6A5T5G2</accession>
<sequence>MSPPLTPRHTLHLSRDQRIQVQTLSLAGHNHQHIEDLLRISVRQVGYAIHAEMRHAQDTFKLPTSAHKQSN</sequence>
<dbReference type="EMBL" id="ML976017">
    <property type="protein sequence ID" value="KAF1944317.1"/>
    <property type="molecule type" value="Genomic_DNA"/>
</dbReference>
<evidence type="ECO:0008006" key="3">
    <source>
        <dbReference type="Google" id="ProtNLM"/>
    </source>
</evidence>
<proteinExistence type="predicted"/>
<dbReference type="Proteomes" id="UP000800038">
    <property type="component" value="Unassembled WGS sequence"/>
</dbReference>
<dbReference type="OrthoDB" id="5405453at2759"/>
<reference evidence="1" key="1">
    <citation type="journal article" date="2020" name="Stud. Mycol.">
        <title>101 Dothideomycetes genomes: a test case for predicting lifestyles and emergence of pathogens.</title>
        <authorList>
            <person name="Haridas S."/>
            <person name="Albert R."/>
            <person name="Binder M."/>
            <person name="Bloem J."/>
            <person name="Labutti K."/>
            <person name="Salamov A."/>
            <person name="Andreopoulos B."/>
            <person name="Baker S."/>
            <person name="Barry K."/>
            <person name="Bills G."/>
            <person name="Bluhm B."/>
            <person name="Cannon C."/>
            <person name="Castanera R."/>
            <person name="Culley D."/>
            <person name="Daum C."/>
            <person name="Ezra D."/>
            <person name="Gonzalez J."/>
            <person name="Henrissat B."/>
            <person name="Kuo A."/>
            <person name="Liang C."/>
            <person name="Lipzen A."/>
            <person name="Lutzoni F."/>
            <person name="Magnuson J."/>
            <person name="Mondo S."/>
            <person name="Nolan M."/>
            <person name="Ohm R."/>
            <person name="Pangilinan J."/>
            <person name="Park H.-J."/>
            <person name="Ramirez L."/>
            <person name="Alfaro M."/>
            <person name="Sun H."/>
            <person name="Tritt A."/>
            <person name="Yoshinaga Y."/>
            <person name="Zwiers L.-H."/>
            <person name="Turgeon B."/>
            <person name="Goodwin S."/>
            <person name="Spatafora J."/>
            <person name="Crous P."/>
            <person name="Grigoriev I."/>
        </authorList>
    </citation>
    <scope>NUCLEOTIDE SEQUENCE</scope>
    <source>
        <strain evidence="1">CBS 161.51</strain>
    </source>
</reference>
<organism evidence="1 2">
    <name type="scientific">Clathrospora elynae</name>
    <dbReference type="NCBI Taxonomy" id="706981"/>
    <lineage>
        <taxon>Eukaryota</taxon>
        <taxon>Fungi</taxon>
        <taxon>Dikarya</taxon>
        <taxon>Ascomycota</taxon>
        <taxon>Pezizomycotina</taxon>
        <taxon>Dothideomycetes</taxon>
        <taxon>Pleosporomycetidae</taxon>
        <taxon>Pleosporales</taxon>
        <taxon>Diademaceae</taxon>
        <taxon>Clathrospora</taxon>
    </lineage>
</organism>
<evidence type="ECO:0000313" key="2">
    <source>
        <dbReference type="Proteomes" id="UP000800038"/>
    </source>
</evidence>
<dbReference type="AlphaFoldDB" id="A0A6A5T5G2"/>
<gene>
    <name evidence="1" type="ORF">EJ02DRAFT_98700</name>
</gene>
<keyword evidence="2" id="KW-1185">Reference proteome</keyword>
<protein>
    <recommendedName>
        <fullName evidence="3">HTH luxR-type domain-containing protein</fullName>
    </recommendedName>
</protein>
<evidence type="ECO:0000313" key="1">
    <source>
        <dbReference type="EMBL" id="KAF1944317.1"/>
    </source>
</evidence>